<evidence type="ECO:0000256" key="1">
    <source>
        <dbReference type="ARBA" id="ARBA00010052"/>
    </source>
</evidence>
<proteinExistence type="inferred from homology"/>
<dbReference type="Gene3D" id="3.40.570.10">
    <property type="entry name" value="Extracellular Endonuclease, subunit A"/>
    <property type="match status" value="1"/>
</dbReference>
<keyword evidence="5" id="KW-0479">Metal-binding</keyword>
<dbReference type="FunFam" id="3.40.570.10:FF:000007">
    <property type="entry name" value="Alkaline nuclease"/>
    <property type="match status" value="1"/>
</dbReference>
<dbReference type="GO" id="GO:0003676">
    <property type="term" value="F:nucleic acid binding"/>
    <property type="evidence" value="ECO:0007669"/>
    <property type="project" value="InterPro"/>
</dbReference>
<dbReference type="PANTHER" id="PTHR13966">
    <property type="entry name" value="ENDONUCLEASE RELATED"/>
    <property type="match status" value="1"/>
</dbReference>
<dbReference type="InterPro" id="IPR044925">
    <property type="entry name" value="His-Me_finger_sf"/>
</dbReference>
<dbReference type="GO" id="GO:0006309">
    <property type="term" value="P:apoptotic DNA fragmentation"/>
    <property type="evidence" value="ECO:0007669"/>
    <property type="project" value="TreeGrafter"/>
</dbReference>
<dbReference type="PANTHER" id="PTHR13966:SF19">
    <property type="entry name" value="NUCLEASE EXOG, MITOCHONDRIAL"/>
    <property type="match status" value="1"/>
</dbReference>
<name>A0AAU9TK36_EUPED</name>
<accession>A0AAU9TK36</accession>
<keyword evidence="3" id="KW-0255">Endonuclease</keyword>
<keyword evidence="2" id="KW-0540">Nuclease</keyword>
<dbReference type="InterPro" id="IPR040255">
    <property type="entry name" value="Non-specific_endonuclease"/>
</dbReference>
<dbReference type="EMBL" id="CAKOGL010000007">
    <property type="protein sequence ID" value="CAH2087964.1"/>
    <property type="molecule type" value="Genomic_DNA"/>
</dbReference>
<dbReference type="GO" id="GO:0046872">
    <property type="term" value="F:metal ion binding"/>
    <property type="evidence" value="ECO:0007669"/>
    <property type="project" value="UniProtKB-KW"/>
</dbReference>
<protein>
    <recommendedName>
        <fullName evidence="6">DNA/RNA non-specific endonuclease/pyrophosphatase/phosphodiesterase domain-containing protein</fullName>
    </recommendedName>
</protein>
<evidence type="ECO:0000256" key="2">
    <source>
        <dbReference type="ARBA" id="ARBA00022722"/>
    </source>
</evidence>
<feature type="domain" description="DNA/RNA non-specific endonuclease/pyrophosphatase/phosphodiesterase" evidence="6">
    <location>
        <begin position="141"/>
        <end position="383"/>
    </location>
</feature>
<dbReference type="GO" id="GO:0000014">
    <property type="term" value="F:single-stranded DNA endodeoxyribonuclease activity"/>
    <property type="evidence" value="ECO:0007669"/>
    <property type="project" value="TreeGrafter"/>
</dbReference>
<gene>
    <name evidence="7" type="ORF">EEDITHA_LOCUS4166</name>
</gene>
<keyword evidence="8" id="KW-1185">Reference proteome</keyword>
<sequence>MFEKFYWLILCIFNVQQEQKCRLNTRIHFGEPLPIILRNGVLLEPNDGNGNVELNYGESMILSCEGAGTIYHPSATQSVSTASIICGGGDNFKNDEWLGSPATFSSFRCSLPPNYFSQRTNRTCFEGNQIVEVGYRVQNQFYPVYESCFNHETLYPVYSKYTQKPYNALYQTKVDRPFFIDDGNYGSVPVNTLFSPKGQRNAVAQLVGYIIDTYITQYQLLSRGHLAAKTDFVFAFGERATFHYVNCAPQWTGFNGGNWNTLEVDLRNHIHVAGYDTIIYTGTYGVTKLLNHSNRRVDLYLYTDVNNNPIIPVPEYFYKVVYEPRTKRGIAFVGINNPYYNRSEAQELFFCRDICRDNNFRWLSWHPNNAEEGYTFCCTVQDFRNTIRHLPDFEVLDILT</sequence>
<comment type="caution">
    <text evidence="7">The sequence shown here is derived from an EMBL/GenBank/DDBJ whole genome shotgun (WGS) entry which is preliminary data.</text>
</comment>
<feature type="active site" description="Proton acceptor" evidence="4">
    <location>
        <position position="225"/>
    </location>
</feature>
<dbReference type="InterPro" id="IPR044929">
    <property type="entry name" value="DNA/RNA_non-sp_Endonuclease_sf"/>
</dbReference>
<reference evidence="7" key="1">
    <citation type="submission" date="2022-03" db="EMBL/GenBank/DDBJ databases">
        <authorList>
            <person name="Tunstrom K."/>
        </authorList>
    </citation>
    <scope>NUCLEOTIDE SEQUENCE</scope>
</reference>
<evidence type="ECO:0000256" key="4">
    <source>
        <dbReference type="PIRSR" id="PIRSR640255-1"/>
    </source>
</evidence>
<evidence type="ECO:0000259" key="6">
    <source>
        <dbReference type="SMART" id="SM00892"/>
    </source>
</evidence>
<evidence type="ECO:0000313" key="8">
    <source>
        <dbReference type="Proteomes" id="UP001153954"/>
    </source>
</evidence>
<organism evidence="7 8">
    <name type="scientific">Euphydryas editha</name>
    <name type="common">Edith's checkerspot</name>
    <dbReference type="NCBI Taxonomy" id="104508"/>
    <lineage>
        <taxon>Eukaryota</taxon>
        <taxon>Metazoa</taxon>
        <taxon>Ecdysozoa</taxon>
        <taxon>Arthropoda</taxon>
        <taxon>Hexapoda</taxon>
        <taxon>Insecta</taxon>
        <taxon>Pterygota</taxon>
        <taxon>Neoptera</taxon>
        <taxon>Endopterygota</taxon>
        <taxon>Lepidoptera</taxon>
        <taxon>Glossata</taxon>
        <taxon>Ditrysia</taxon>
        <taxon>Papilionoidea</taxon>
        <taxon>Nymphalidae</taxon>
        <taxon>Nymphalinae</taxon>
        <taxon>Euphydryas</taxon>
    </lineage>
</organism>
<dbReference type="InterPro" id="IPR001604">
    <property type="entry name" value="Endo_G_ENPP1-like_dom"/>
</dbReference>
<feature type="binding site" evidence="5">
    <location>
        <position position="255"/>
    </location>
    <ligand>
        <name>Mg(2+)</name>
        <dbReference type="ChEBI" id="CHEBI:18420"/>
        <note>catalytic</note>
    </ligand>
</feature>
<evidence type="ECO:0000313" key="7">
    <source>
        <dbReference type="EMBL" id="CAH2087964.1"/>
    </source>
</evidence>
<comment type="similarity">
    <text evidence="1">Belongs to the DNA/RNA non-specific endonuclease family.</text>
</comment>
<dbReference type="SMART" id="SM00892">
    <property type="entry name" value="Endonuclease_NS"/>
    <property type="match status" value="1"/>
</dbReference>
<dbReference type="GO" id="GO:0005743">
    <property type="term" value="C:mitochondrial inner membrane"/>
    <property type="evidence" value="ECO:0007669"/>
    <property type="project" value="TreeGrafter"/>
</dbReference>
<evidence type="ECO:0000256" key="3">
    <source>
        <dbReference type="ARBA" id="ARBA00022759"/>
    </source>
</evidence>
<dbReference type="Proteomes" id="UP001153954">
    <property type="component" value="Unassembled WGS sequence"/>
</dbReference>
<dbReference type="GO" id="GO:0005634">
    <property type="term" value="C:nucleus"/>
    <property type="evidence" value="ECO:0007669"/>
    <property type="project" value="TreeGrafter"/>
</dbReference>
<evidence type="ECO:0000256" key="5">
    <source>
        <dbReference type="PIRSR" id="PIRSR640255-2"/>
    </source>
</evidence>
<dbReference type="SUPFAM" id="SSF54060">
    <property type="entry name" value="His-Me finger endonucleases"/>
    <property type="match status" value="1"/>
</dbReference>
<dbReference type="Pfam" id="PF01223">
    <property type="entry name" value="Endonuclease_NS"/>
    <property type="match status" value="1"/>
</dbReference>
<keyword evidence="3" id="KW-0378">Hydrolase</keyword>
<dbReference type="AlphaFoldDB" id="A0AAU9TK36"/>
<dbReference type="GO" id="GO:0004521">
    <property type="term" value="F:RNA endonuclease activity"/>
    <property type="evidence" value="ECO:0007669"/>
    <property type="project" value="TreeGrafter"/>
</dbReference>